<dbReference type="AlphaFoldDB" id="A0A3R9FAH6"/>
<keyword evidence="3" id="KW-1185">Reference proteome</keyword>
<dbReference type="Gene3D" id="1.10.10.10">
    <property type="entry name" value="Winged helix-like DNA-binding domain superfamily/Winged helix DNA-binding domain"/>
    <property type="match status" value="1"/>
</dbReference>
<dbReference type="SUPFAM" id="SSF46785">
    <property type="entry name" value="Winged helix' DNA-binding domain"/>
    <property type="match status" value="1"/>
</dbReference>
<evidence type="ECO:0000313" key="2">
    <source>
        <dbReference type="EMBL" id="RSD32549.1"/>
    </source>
</evidence>
<proteinExistence type="predicted"/>
<evidence type="ECO:0000313" key="3">
    <source>
        <dbReference type="Proteomes" id="UP000269041"/>
    </source>
</evidence>
<protein>
    <submittedName>
        <fullName evidence="2">MarR family transcriptional regulator</fullName>
    </submittedName>
</protein>
<dbReference type="Proteomes" id="UP000269041">
    <property type="component" value="Unassembled WGS sequence"/>
</dbReference>
<dbReference type="InterPro" id="IPR000835">
    <property type="entry name" value="HTH_MarR-typ"/>
</dbReference>
<comment type="caution">
    <text evidence="2">The sequence shown here is derived from an EMBL/GenBank/DDBJ whole genome shotgun (WGS) entry which is preliminary data.</text>
</comment>
<dbReference type="GO" id="GO:0003700">
    <property type="term" value="F:DNA-binding transcription factor activity"/>
    <property type="evidence" value="ECO:0007669"/>
    <property type="project" value="InterPro"/>
</dbReference>
<reference evidence="2 3" key="1">
    <citation type="submission" date="2018-12" db="EMBL/GenBank/DDBJ databases">
        <title>Genomic taxonomy of the Vibrionaceae family.</title>
        <authorList>
            <person name="Gomez-Gil B."/>
            <person name="Enciso-Ibarra K."/>
        </authorList>
    </citation>
    <scope>NUCLEOTIDE SEQUENCE [LARGE SCALE GENOMIC DNA]</scope>
    <source>
        <strain evidence="2 3">CAIM 594</strain>
    </source>
</reference>
<dbReference type="Pfam" id="PF12802">
    <property type="entry name" value="MarR_2"/>
    <property type="match status" value="1"/>
</dbReference>
<dbReference type="InterPro" id="IPR036388">
    <property type="entry name" value="WH-like_DNA-bd_sf"/>
</dbReference>
<sequence>MSFLCQNTPINEALITAARNCPHQVVRVKPTKTQLKVLDAIKAGESVTASQIAGRCDLSSRFTSTLLKGLVEKGYLFRRGDSRSFGGVEFSYSLV</sequence>
<organism evidence="2 3">
    <name type="scientific">Vibrio pectenicida</name>
    <dbReference type="NCBI Taxonomy" id="62763"/>
    <lineage>
        <taxon>Bacteria</taxon>
        <taxon>Pseudomonadati</taxon>
        <taxon>Pseudomonadota</taxon>
        <taxon>Gammaproteobacteria</taxon>
        <taxon>Vibrionales</taxon>
        <taxon>Vibrionaceae</taxon>
        <taxon>Vibrio</taxon>
    </lineage>
</organism>
<dbReference type="OrthoDB" id="5827039at2"/>
<dbReference type="InterPro" id="IPR036390">
    <property type="entry name" value="WH_DNA-bd_sf"/>
</dbReference>
<dbReference type="EMBL" id="RSFA01000007">
    <property type="protein sequence ID" value="RSD32549.1"/>
    <property type="molecule type" value="Genomic_DNA"/>
</dbReference>
<gene>
    <name evidence="2" type="ORF">EJA03_02985</name>
</gene>
<name>A0A3R9FAH6_9VIBR</name>
<accession>A0A3R9FAH6</accession>
<feature type="domain" description="HTH marR-type" evidence="1">
    <location>
        <begin position="31"/>
        <end position="81"/>
    </location>
</feature>
<evidence type="ECO:0000259" key="1">
    <source>
        <dbReference type="Pfam" id="PF12802"/>
    </source>
</evidence>